<dbReference type="EMBL" id="JACKTG010000074">
    <property type="protein sequence ID" value="MCV6991882.1"/>
    <property type="molecule type" value="Genomic_DNA"/>
</dbReference>
<name>A0AAW5SBH4_MYCBC</name>
<evidence type="ECO:0000313" key="2">
    <source>
        <dbReference type="Proteomes" id="UP001207588"/>
    </source>
</evidence>
<proteinExistence type="predicted"/>
<gene>
    <name evidence="1" type="ORF">H7I91_21845</name>
</gene>
<evidence type="ECO:0000313" key="1">
    <source>
        <dbReference type="EMBL" id="MCV6991882.1"/>
    </source>
</evidence>
<sequence>MDIKPGDRIRNIYGFAGTVLQVYTDEGLAHIRYDDEQRGRIVGRDWHSKISELEPE</sequence>
<reference evidence="1" key="1">
    <citation type="submission" date="2020-07" db="EMBL/GenBank/DDBJ databases">
        <authorList>
            <person name="Pettersson B.M.F."/>
            <person name="Behra P.R.K."/>
            <person name="Ramesh M."/>
            <person name="Das S."/>
            <person name="Dasgupta S."/>
            <person name="Kirsebom L.A."/>
        </authorList>
    </citation>
    <scope>NUCLEOTIDE SEQUENCE</scope>
    <source>
        <strain evidence="1">DSM 45439</strain>
    </source>
</reference>
<accession>A0AAW5SBH4</accession>
<organism evidence="1 2">
    <name type="scientific">Mycobacterium bouchedurhonense</name>
    <dbReference type="NCBI Taxonomy" id="701041"/>
    <lineage>
        <taxon>Bacteria</taxon>
        <taxon>Bacillati</taxon>
        <taxon>Actinomycetota</taxon>
        <taxon>Actinomycetes</taxon>
        <taxon>Mycobacteriales</taxon>
        <taxon>Mycobacteriaceae</taxon>
        <taxon>Mycobacterium</taxon>
        <taxon>Mycobacterium avium complex (MAC)</taxon>
    </lineage>
</organism>
<dbReference type="Proteomes" id="UP001207588">
    <property type="component" value="Unassembled WGS sequence"/>
</dbReference>
<dbReference type="AlphaFoldDB" id="A0AAW5SBH4"/>
<reference evidence="1" key="2">
    <citation type="journal article" date="2022" name="BMC Genomics">
        <title>Comparative genome analysis of mycobacteria focusing on tRNA and non-coding RNA.</title>
        <authorList>
            <person name="Behra P.R.K."/>
            <person name="Pettersson B.M.F."/>
            <person name="Ramesh M."/>
            <person name="Das S."/>
            <person name="Dasgupta S."/>
            <person name="Kirsebom L.A."/>
        </authorList>
    </citation>
    <scope>NUCLEOTIDE SEQUENCE</scope>
    <source>
        <strain evidence="1">DSM 45439</strain>
    </source>
</reference>
<protein>
    <submittedName>
        <fullName evidence="1">Uncharacterized protein</fullName>
    </submittedName>
</protein>
<dbReference type="RefSeq" id="WP_158085018.1">
    <property type="nucleotide sequence ID" value="NZ_JACKTG010000074.1"/>
</dbReference>
<comment type="caution">
    <text evidence="1">The sequence shown here is derived from an EMBL/GenBank/DDBJ whole genome shotgun (WGS) entry which is preliminary data.</text>
</comment>